<evidence type="ECO:0000313" key="2">
    <source>
        <dbReference type="EMBL" id="MET1254943.1"/>
    </source>
</evidence>
<organism evidence="2 3">
    <name type="scientific">Aliikangiella maris</name>
    <dbReference type="NCBI Taxonomy" id="3162458"/>
    <lineage>
        <taxon>Bacteria</taxon>
        <taxon>Pseudomonadati</taxon>
        <taxon>Pseudomonadota</taxon>
        <taxon>Gammaproteobacteria</taxon>
        <taxon>Oceanospirillales</taxon>
        <taxon>Pleioneaceae</taxon>
        <taxon>Aliikangiella</taxon>
    </lineage>
</organism>
<keyword evidence="3" id="KW-1185">Reference proteome</keyword>
<name>A0ABV2BSN0_9GAMM</name>
<protein>
    <submittedName>
        <fullName evidence="2">Type VI secretion system baseplate subunit TssE</fullName>
    </submittedName>
</protein>
<dbReference type="InterPro" id="IPR017737">
    <property type="entry name" value="TssE1-like"/>
</dbReference>
<evidence type="ECO:0000259" key="1">
    <source>
        <dbReference type="Pfam" id="PF04965"/>
    </source>
</evidence>
<dbReference type="SUPFAM" id="SSF160719">
    <property type="entry name" value="gpW/gp25-like"/>
    <property type="match status" value="1"/>
</dbReference>
<gene>
    <name evidence="2" type="primary">tssE</name>
    <name evidence="2" type="ORF">ABVT43_07390</name>
</gene>
<sequence>MESTDLLSIIDKLIDHEPDKKAERKKSQYEVFLQIKSGIRRDLENLLNAKVDWNILPENCFHLEKSLVNYGLPDFTSINLAAKEYREQFIRIIESAIGRFETRFARVEVILSEDPDDVDRNLHFTIRAVLKGDMSSEVISFNTRVEPINRKVYLEDYS</sequence>
<dbReference type="InterPro" id="IPR053176">
    <property type="entry name" value="T6SS_TssE1-like"/>
</dbReference>
<reference evidence="2 3" key="1">
    <citation type="submission" date="2024-06" db="EMBL/GenBank/DDBJ databases">
        <authorList>
            <person name="Li F."/>
        </authorList>
    </citation>
    <scope>NUCLEOTIDE SEQUENCE [LARGE SCALE GENOMIC DNA]</scope>
    <source>
        <strain evidence="2 3">GXAS 311</strain>
    </source>
</reference>
<feature type="domain" description="IraD/Gp25-like" evidence="1">
    <location>
        <begin position="36"/>
        <end position="133"/>
    </location>
</feature>
<proteinExistence type="predicted"/>
<evidence type="ECO:0000313" key="3">
    <source>
        <dbReference type="Proteomes" id="UP001548189"/>
    </source>
</evidence>
<dbReference type="Proteomes" id="UP001548189">
    <property type="component" value="Unassembled WGS sequence"/>
</dbReference>
<dbReference type="InterPro" id="IPR007048">
    <property type="entry name" value="IraD/Gp25-like"/>
</dbReference>
<dbReference type="PANTHER" id="PTHR38595:SF1">
    <property type="entry name" value="TYPE VI SECRETION SYSTEM COMPONENT TSSE1"/>
    <property type="match status" value="1"/>
</dbReference>
<dbReference type="NCBIfam" id="TIGR03357">
    <property type="entry name" value="VI_zyme"/>
    <property type="match status" value="1"/>
</dbReference>
<dbReference type="RefSeq" id="WP_353874557.1">
    <property type="nucleotide sequence ID" value="NZ_JBEVCJ010000006.1"/>
</dbReference>
<accession>A0ABV2BSN0</accession>
<comment type="caution">
    <text evidence="2">The sequence shown here is derived from an EMBL/GenBank/DDBJ whole genome shotgun (WGS) entry which is preliminary data.</text>
</comment>
<dbReference type="EMBL" id="JBEVCJ010000006">
    <property type="protein sequence ID" value="MET1254943.1"/>
    <property type="molecule type" value="Genomic_DNA"/>
</dbReference>
<dbReference type="Pfam" id="PF04965">
    <property type="entry name" value="GPW_gp25"/>
    <property type="match status" value="1"/>
</dbReference>
<dbReference type="PANTHER" id="PTHR38595">
    <property type="entry name" value="CYTOPLASMIC PROTEIN-RELATED"/>
    <property type="match status" value="1"/>
</dbReference>